<dbReference type="Proteomes" id="UP001459277">
    <property type="component" value="Unassembled WGS sequence"/>
</dbReference>
<evidence type="ECO:0000313" key="1">
    <source>
        <dbReference type="EMBL" id="KAL0011743.1"/>
    </source>
</evidence>
<comment type="caution">
    <text evidence="1">The sequence shown here is derived from an EMBL/GenBank/DDBJ whole genome shotgun (WGS) entry which is preliminary data.</text>
</comment>
<sequence>MVNKSLDHVSPVENQGDHLSFYSGCWWVAQWWLVRDVARTKMGTSREGRDCEVEDFRQSRWGGRTRFLFIVILPNQLTENNEEPGADSDQRDEQRKLQAPIFTKPRCRFSLNLAATLVEERSNDAKTQQPGTDSDQTQAAKVQAMEIGSDVRFLAAAPVVSGFDLFWI</sequence>
<dbReference type="EMBL" id="JAZDWU010000002">
    <property type="protein sequence ID" value="KAL0011743.1"/>
    <property type="molecule type" value="Genomic_DNA"/>
</dbReference>
<gene>
    <name evidence="1" type="ORF">SO802_006851</name>
</gene>
<proteinExistence type="predicted"/>
<protein>
    <submittedName>
        <fullName evidence="1">Uncharacterized protein</fullName>
    </submittedName>
</protein>
<evidence type="ECO:0000313" key="2">
    <source>
        <dbReference type="Proteomes" id="UP001459277"/>
    </source>
</evidence>
<name>A0AAW2DQ82_9ROSI</name>
<keyword evidence="2" id="KW-1185">Reference proteome</keyword>
<reference evidence="1 2" key="1">
    <citation type="submission" date="2024-01" db="EMBL/GenBank/DDBJ databases">
        <title>A telomere-to-telomere, gap-free genome of sweet tea (Lithocarpus litseifolius).</title>
        <authorList>
            <person name="Zhou J."/>
        </authorList>
    </citation>
    <scope>NUCLEOTIDE SEQUENCE [LARGE SCALE GENOMIC DNA]</scope>
    <source>
        <strain evidence="1">Zhou-2022a</strain>
        <tissue evidence="1">Leaf</tissue>
    </source>
</reference>
<dbReference type="AlphaFoldDB" id="A0AAW2DQ82"/>
<organism evidence="1 2">
    <name type="scientific">Lithocarpus litseifolius</name>
    <dbReference type="NCBI Taxonomy" id="425828"/>
    <lineage>
        <taxon>Eukaryota</taxon>
        <taxon>Viridiplantae</taxon>
        <taxon>Streptophyta</taxon>
        <taxon>Embryophyta</taxon>
        <taxon>Tracheophyta</taxon>
        <taxon>Spermatophyta</taxon>
        <taxon>Magnoliopsida</taxon>
        <taxon>eudicotyledons</taxon>
        <taxon>Gunneridae</taxon>
        <taxon>Pentapetalae</taxon>
        <taxon>rosids</taxon>
        <taxon>fabids</taxon>
        <taxon>Fagales</taxon>
        <taxon>Fagaceae</taxon>
        <taxon>Lithocarpus</taxon>
    </lineage>
</organism>
<accession>A0AAW2DQ82</accession>